<dbReference type="STRING" id="1227739.Hsw_2151"/>
<evidence type="ECO:0000313" key="2">
    <source>
        <dbReference type="Proteomes" id="UP000019423"/>
    </source>
</evidence>
<dbReference type="AlphaFoldDB" id="W8F553"/>
<organism evidence="1 2">
    <name type="scientific">Hymenobacter swuensis DY53</name>
    <dbReference type="NCBI Taxonomy" id="1227739"/>
    <lineage>
        <taxon>Bacteria</taxon>
        <taxon>Pseudomonadati</taxon>
        <taxon>Bacteroidota</taxon>
        <taxon>Cytophagia</taxon>
        <taxon>Cytophagales</taxon>
        <taxon>Hymenobacteraceae</taxon>
        <taxon>Hymenobacter</taxon>
    </lineage>
</organism>
<evidence type="ECO:0000313" key="1">
    <source>
        <dbReference type="EMBL" id="AHJ97746.1"/>
    </source>
</evidence>
<keyword evidence="2" id="KW-1185">Reference proteome</keyword>
<name>W8F553_9BACT</name>
<gene>
    <name evidence="1" type="ORF">Hsw_2151</name>
</gene>
<sequence length="38" mass="4147">MGSTQAELDIATVPLSTGLYYIHLTGARSSPIQYKLLH</sequence>
<dbReference type="Proteomes" id="UP000019423">
    <property type="component" value="Chromosome"/>
</dbReference>
<protein>
    <submittedName>
        <fullName evidence="1">Uncharacterized protein</fullName>
    </submittedName>
</protein>
<dbReference type="PATRIC" id="fig|1227739.3.peg.2357"/>
<reference evidence="1 2" key="1">
    <citation type="submission" date="2014-01" db="EMBL/GenBank/DDBJ databases">
        <title>Complete genome sequence of ionizing-radiation resistance bacterium Hymenobacter swuensis DY53.</title>
        <authorList>
            <person name="Jung J.-H."/>
            <person name="Jeong S.-W."/>
            <person name="Joe M.-H."/>
            <person name="Cho y.-j."/>
            <person name="Kim M.-K."/>
            <person name="Lim S.-Y."/>
        </authorList>
    </citation>
    <scope>NUCLEOTIDE SEQUENCE [LARGE SCALE GENOMIC DNA]</scope>
    <source>
        <strain evidence="1 2">DY53</strain>
    </source>
</reference>
<accession>W8F553</accession>
<proteinExistence type="predicted"/>
<dbReference type="HOGENOM" id="CLU_3328794_0_0_10"/>
<dbReference type="EMBL" id="CP007145">
    <property type="protein sequence ID" value="AHJ97746.1"/>
    <property type="molecule type" value="Genomic_DNA"/>
</dbReference>
<dbReference type="KEGG" id="hsw:Hsw_2151"/>